<feature type="compositionally biased region" description="Polar residues" evidence="7">
    <location>
        <begin position="351"/>
        <end position="360"/>
    </location>
</feature>
<feature type="region of interest" description="Disordered" evidence="7">
    <location>
        <begin position="491"/>
        <end position="511"/>
    </location>
</feature>
<feature type="compositionally biased region" description="Basic and acidic residues" evidence="7">
    <location>
        <begin position="200"/>
        <end position="221"/>
    </location>
</feature>
<dbReference type="InterPro" id="IPR036443">
    <property type="entry name" value="Znf_RanBP2_sf"/>
</dbReference>
<dbReference type="InterPro" id="IPR022684">
    <property type="entry name" value="Calpain_cysteine_protease"/>
</dbReference>
<feature type="compositionally biased region" description="Basic and acidic residues" evidence="7">
    <location>
        <begin position="274"/>
        <end position="288"/>
    </location>
</feature>
<feature type="compositionally biased region" description="Basic and acidic residues" evidence="7">
    <location>
        <begin position="174"/>
        <end position="184"/>
    </location>
</feature>
<dbReference type="PROSITE" id="PS50203">
    <property type="entry name" value="CALPAIN_CAT"/>
    <property type="match status" value="1"/>
</dbReference>
<evidence type="ECO:0000256" key="7">
    <source>
        <dbReference type="SAM" id="MobiDB-lite"/>
    </source>
</evidence>
<dbReference type="SUPFAM" id="SSF90209">
    <property type="entry name" value="Ran binding protein zinc finger-like"/>
    <property type="match status" value="3"/>
</dbReference>
<accession>A0ABY7DLS6</accession>
<evidence type="ECO:0000256" key="1">
    <source>
        <dbReference type="ARBA" id="ARBA00007623"/>
    </source>
</evidence>
<feature type="domain" description="RanBP2-type" evidence="8">
    <location>
        <begin position="461"/>
        <end position="491"/>
    </location>
</feature>
<dbReference type="SMART" id="SM00547">
    <property type="entry name" value="ZnF_RBZ"/>
    <property type="match status" value="5"/>
</dbReference>
<feature type="region of interest" description="Disordered" evidence="7">
    <location>
        <begin position="338"/>
        <end position="429"/>
    </location>
</feature>
<feature type="region of interest" description="Disordered" evidence="7">
    <location>
        <begin position="55"/>
        <end position="221"/>
    </location>
</feature>
<keyword evidence="3 6" id="KW-0863">Zinc-finger</keyword>
<evidence type="ECO:0000259" key="9">
    <source>
        <dbReference type="PROSITE" id="PS50203"/>
    </source>
</evidence>
<feature type="domain" description="RanBP2-type" evidence="8">
    <location>
        <begin position="6"/>
        <end position="36"/>
    </location>
</feature>
<comment type="caution">
    <text evidence="5">Lacks conserved residue(s) required for the propagation of feature annotation.</text>
</comment>
<dbReference type="PROSITE" id="PS50199">
    <property type="entry name" value="ZF_RANBP2_2"/>
    <property type="match status" value="3"/>
</dbReference>
<evidence type="ECO:0000313" key="10">
    <source>
        <dbReference type="EMBL" id="WAQ98637.1"/>
    </source>
</evidence>
<proteinExistence type="inferred from homology"/>
<dbReference type="PANTHER" id="PTHR10183:SF382">
    <property type="entry name" value="CALPAIN-15"/>
    <property type="match status" value="1"/>
</dbReference>
<dbReference type="InterPro" id="IPR001876">
    <property type="entry name" value="Znf_RanBP2"/>
</dbReference>
<reference evidence="10" key="1">
    <citation type="submission" date="2022-11" db="EMBL/GenBank/DDBJ databases">
        <title>Centuries of genome instability and evolution in soft-shell clam transmissible cancer (bioRxiv).</title>
        <authorList>
            <person name="Hart S.F.M."/>
            <person name="Yonemitsu M.A."/>
            <person name="Giersch R.M."/>
            <person name="Beal B.F."/>
            <person name="Arriagada G."/>
            <person name="Davis B.W."/>
            <person name="Ostrander E.A."/>
            <person name="Goff S.P."/>
            <person name="Metzger M.J."/>
        </authorList>
    </citation>
    <scope>NUCLEOTIDE SEQUENCE</scope>
    <source>
        <strain evidence="10">MELC-2E11</strain>
        <tissue evidence="10">Siphon/mantle</tissue>
    </source>
</reference>
<dbReference type="InterPro" id="IPR038765">
    <property type="entry name" value="Papain-like_cys_pep_sf"/>
</dbReference>
<feature type="domain" description="RanBP2-type" evidence="8">
    <location>
        <begin position="304"/>
        <end position="333"/>
    </location>
</feature>
<organism evidence="10 11">
    <name type="scientific">Mya arenaria</name>
    <name type="common">Soft-shell clam</name>
    <dbReference type="NCBI Taxonomy" id="6604"/>
    <lineage>
        <taxon>Eukaryota</taxon>
        <taxon>Metazoa</taxon>
        <taxon>Spiralia</taxon>
        <taxon>Lophotrochozoa</taxon>
        <taxon>Mollusca</taxon>
        <taxon>Bivalvia</taxon>
        <taxon>Autobranchia</taxon>
        <taxon>Heteroconchia</taxon>
        <taxon>Euheterodonta</taxon>
        <taxon>Imparidentia</taxon>
        <taxon>Neoheterodontei</taxon>
        <taxon>Myida</taxon>
        <taxon>Myoidea</taxon>
        <taxon>Myidae</taxon>
        <taxon>Mya</taxon>
    </lineage>
</organism>
<evidence type="ECO:0000313" key="11">
    <source>
        <dbReference type="Proteomes" id="UP001164746"/>
    </source>
</evidence>
<dbReference type="SUPFAM" id="SSF54001">
    <property type="entry name" value="Cysteine proteinases"/>
    <property type="match status" value="1"/>
</dbReference>
<gene>
    <name evidence="10" type="ORF">MAR_023010</name>
</gene>
<dbReference type="PROSITE" id="PS01358">
    <property type="entry name" value="ZF_RANBP2_1"/>
    <property type="match status" value="4"/>
</dbReference>
<feature type="compositionally biased region" description="Low complexity" evidence="7">
    <location>
        <begin position="187"/>
        <end position="199"/>
    </location>
</feature>
<feature type="region of interest" description="Disordered" evidence="7">
    <location>
        <begin position="274"/>
        <end position="303"/>
    </location>
</feature>
<keyword evidence="2" id="KW-0479">Metal-binding</keyword>
<evidence type="ECO:0000256" key="2">
    <source>
        <dbReference type="ARBA" id="ARBA00022723"/>
    </source>
</evidence>
<feature type="compositionally biased region" description="Basic and acidic residues" evidence="7">
    <location>
        <begin position="64"/>
        <end position="124"/>
    </location>
</feature>
<evidence type="ECO:0000259" key="8">
    <source>
        <dbReference type="PROSITE" id="PS50199"/>
    </source>
</evidence>
<comment type="similarity">
    <text evidence="1">Belongs to the peptidase C2 family.</text>
</comment>
<feature type="compositionally biased region" description="Basic and acidic residues" evidence="7">
    <location>
        <begin position="393"/>
        <end position="408"/>
    </location>
</feature>
<evidence type="ECO:0000256" key="6">
    <source>
        <dbReference type="PROSITE-ProRule" id="PRU00322"/>
    </source>
</evidence>
<dbReference type="Proteomes" id="UP001164746">
    <property type="component" value="Chromosome 3"/>
</dbReference>
<name>A0ABY7DLS6_MYAAR</name>
<dbReference type="PANTHER" id="PTHR10183">
    <property type="entry name" value="CALPAIN"/>
    <property type="match status" value="1"/>
</dbReference>
<protein>
    <submittedName>
        <fullName evidence="10">CAN15-like protein</fullName>
    </submittedName>
</protein>
<evidence type="ECO:0000256" key="5">
    <source>
        <dbReference type="PROSITE-ProRule" id="PRU00239"/>
    </source>
</evidence>
<sequence>MDLQLDGGCNWECPLCTFMNSRILNACEVCHGKKPQTPEDVPKLFLARTPSVEEQKGIQVTQDSKGEKVVNGDVHDESNSAEDKTKNIMEPTKDNGMNKKASDVKKVDEVETKEKAPAATKDKAVVATGNAASNGKKLSPPSKQDVAGNSKSNPVDKKGVAKTSPKQKSVGLAKKADSGKKAVSEKSTSNNNRKPNVNSNDKDQLRRIMRDKPGAKAELPKVVKNATVKHKADNTKEDFVWVCVNKDCKQTNESYFDSCKICHKDKPKDCVFIKQSPEKRKKPEKENSETNESESDEAKAKKIDEKDWSCKRCTFLNKGTAAKCLVCLAPKISNIPTPESIPSEIDYSKFPPSTNPTSPTRKIPAKRHSVQEDKGQNINNGKSGGNGLPSKVQKTDVKPKVGKEKDNELPAVPKRSQVEKKEVSNENQTGKKQIDFWECPKCTYHNNVHAIKCFCGTAKPVIGESWSCKSCTYMNDTKNKECAMCRISKSDSVSGGVDKKSPESKDGKKSISVDVQRDGKVVVNPTKDVIEIDSPIIEKAKPNVSKEKVDKKGSSQQNLDKSTGHQCMVCTFLNSTSSGRCKVCLSNLTPFSGDQIVSVGTLRPKHSLQRQQSVLGKELREIEDNEALELWEHIRLYCRENHITFVDDSFPPSSKSLYRDPSSELARYQVNWLRCKDMHAHKFLSALAVLAEQPELIQKIIPTKEVCAEGIYQVRLYKDGEQQIVLVDDVFPCDEYSKLIFSKARRKQLWVPLIEKAMAKLHGCYEALIAGKCIEGLSVLTGEPCESIALQGGFLMGASCGGGNMKVDDETYKEMGDWSDKSDKWAQIPDRRKQELMPCGSSDPGVCWMSLDDLVKYFDSVDVCKVRPDWRESRVKGVFPSNASQPMNVTKVTVFYTTDVEVGVFQPSDRGVENHKGVLDLCILVMRETKSDTHPFGKLIKCSRRQLKSFVGCNVMLEPGEYVLVPLAFNHWSSDPVGKGRDFVMSIHSSKAIMIDELRNGVTCYSLMHGWCGGLFVVENRLPSNSVQVKCNCSDSSNLVSTRGALETVDNIPPLHRQVIMVLSQLERMSSYHLSRRIINRIDIGAGLGDWAPMGVHRIPTLDSVTAGLHIPLPI</sequence>
<dbReference type="SMART" id="SM00230">
    <property type="entry name" value="CysPc"/>
    <property type="match status" value="1"/>
</dbReference>
<feature type="domain" description="Calpain catalytic" evidence="9">
    <location>
        <begin position="644"/>
        <end position="925"/>
    </location>
</feature>
<dbReference type="Gene3D" id="3.90.70.10">
    <property type="entry name" value="Cysteine proteinases"/>
    <property type="match status" value="1"/>
</dbReference>
<dbReference type="Pfam" id="PF00641">
    <property type="entry name" value="Zn_ribbon_RanBP"/>
    <property type="match status" value="4"/>
</dbReference>
<dbReference type="EMBL" id="CP111014">
    <property type="protein sequence ID" value="WAQ98637.1"/>
    <property type="molecule type" value="Genomic_DNA"/>
</dbReference>
<evidence type="ECO:0000256" key="4">
    <source>
        <dbReference type="ARBA" id="ARBA00022833"/>
    </source>
</evidence>
<keyword evidence="11" id="KW-1185">Reference proteome</keyword>
<dbReference type="InterPro" id="IPR001300">
    <property type="entry name" value="Peptidase_C2_calpain_cat"/>
</dbReference>
<evidence type="ECO:0000256" key="3">
    <source>
        <dbReference type="ARBA" id="ARBA00022771"/>
    </source>
</evidence>
<dbReference type="Gene3D" id="2.30.30.380">
    <property type="entry name" value="Zn-finger domain of Sec23/24"/>
    <property type="match status" value="3"/>
</dbReference>
<feature type="compositionally biased region" description="Basic and acidic residues" evidence="7">
    <location>
        <begin position="497"/>
        <end position="511"/>
    </location>
</feature>
<keyword evidence="4" id="KW-0862">Zinc</keyword>
<dbReference type="Pfam" id="PF00648">
    <property type="entry name" value="Peptidase_C2"/>
    <property type="match status" value="2"/>
</dbReference>